<organism evidence="1 2">
    <name type="scientific">Chromobacterium fluminis</name>
    <dbReference type="NCBI Taxonomy" id="3044269"/>
    <lineage>
        <taxon>Bacteria</taxon>
        <taxon>Pseudomonadati</taxon>
        <taxon>Pseudomonadota</taxon>
        <taxon>Betaproteobacteria</taxon>
        <taxon>Neisseriales</taxon>
        <taxon>Chromobacteriaceae</taxon>
        <taxon>Chromobacterium</taxon>
    </lineage>
</organism>
<dbReference type="RefSeq" id="WP_166453212.1">
    <property type="nucleotide sequence ID" value="NZ_JAAOMA010000034.1"/>
</dbReference>
<protein>
    <submittedName>
        <fullName evidence="1">Uncharacterized protein</fullName>
    </submittedName>
</protein>
<reference evidence="1 2" key="1">
    <citation type="submission" date="2020-03" db="EMBL/GenBank/DDBJ databases">
        <title>Draft genome sequence of environmentally isolated cultures.</title>
        <authorList>
            <person name="Wilson H.S."/>
            <person name="De Leon M.E."/>
        </authorList>
    </citation>
    <scope>NUCLEOTIDE SEQUENCE [LARGE SCALE GENOMIC DNA]</scope>
    <source>
        <strain evidence="1 2">HSC-31F16</strain>
    </source>
</reference>
<dbReference type="EMBL" id="JAAOMA010000034">
    <property type="protein sequence ID" value="NHR07402.1"/>
    <property type="molecule type" value="Genomic_DNA"/>
</dbReference>
<keyword evidence="2" id="KW-1185">Reference proteome</keyword>
<sequence length="63" mass="7366">MAEMLKMARIISGHRIREVNPDDADWLLAVQEQQDQLAKEVAAWRERFPSHRYSAKDDCVVLK</sequence>
<proteinExistence type="predicted"/>
<gene>
    <name evidence="1" type="ORF">HA052_19615</name>
</gene>
<evidence type="ECO:0000313" key="1">
    <source>
        <dbReference type="EMBL" id="NHR07402.1"/>
    </source>
</evidence>
<comment type="caution">
    <text evidence="1">The sequence shown here is derived from an EMBL/GenBank/DDBJ whole genome shotgun (WGS) entry which is preliminary data.</text>
</comment>
<evidence type="ECO:0000313" key="2">
    <source>
        <dbReference type="Proteomes" id="UP001515641"/>
    </source>
</evidence>
<dbReference type="Proteomes" id="UP001515641">
    <property type="component" value="Unassembled WGS sequence"/>
</dbReference>
<accession>A0ABX0L6F8</accession>
<name>A0ABX0L6F8_9NEIS</name>